<feature type="chain" id="PRO_5045352821" description="Peptidase M1 membrane alanine aminopeptidase domain-containing protein" evidence="1">
    <location>
        <begin position="21"/>
        <end position="493"/>
    </location>
</feature>
<feature type="domain" description="Peptidase M1 membrane alanine aminopeptidase" evidence="2">
    <location>
        <begin position="229"/>
        <end position="392"/>
    </location>
</feature>
<reference evidence="4" key="1">
    <citation type="journal article" date="2019" name="Int. J. Syst. Evol. Microbiol.">
        <title>The Global Catalogue of Microorganisms (GCM) 10K type strain sequencing project: providing services to taxonomists for standard genome sequencing and annotation.</title>
        <authorList>
            <consortium name="The Broad Institute Genomics Platform"/>
            <consortium name="The Broad Institute Genome Sequencing Center for Infectious Disease"/>
            <person name="Wu L."/>
            <person name="Ma J."/>
        </authorList>
    </citation>
    <scope>NUCLEOTIDE SEQUENCE [LARGE SCALE GENOMIC DNA]</scope>
    <source>
        <strain evidence="4">JCM 17106</strain>
    </source>
</reference>
<organism evidence="3 4">
    <name type="scientific">Aquimarina addita</name>
    <dbReference type="NCBI Taxonomy" id="870485"/>
    <lineage>
        <taxon>Bacteria</taxon>
        <taxon>Pseudomonadati</taxon>
        <taxon>Bacteroidota</taxon>
        <taxon>Flavobacteriia</taxon>
        <taxon>Flavobacteriales</taxon>
        <taxon>Flavobacteriaceae</taxon>
        <taxon>Aquimarina</taxon>
    </lineage>
</organism>
<evidence type="ECO:0000256" key="1">
    <source>
        <dbReference type="SAM" id="SignalP"/>
    </source>
</evidence>
<dbReference type="InterPro" id="IPR027268">
    <property type="entry name" value="Peptidase_M4/M1_CTD_sf"/>
</dbReference>
<dbReference type="EMBL" id="BAABCW010000004">
    <property type="protein sequence ID" value="GAA4114570.1"/>
    <property type="molecule type" value="Genomic_DNA"/>
</dbReference>
<dbReference type="Gene3D" id="1.10.390.10">
    <property type="entry name" value="Neutral Protease Domain 2"/>
    <property type="match status" value="1"/>
</dbReference>
<evidence type="ECO:0000313" key="3">
    <source>
        <dbReference type="EMBL" id="GAA4114570.1"/>
    </source>
</evidence>
<feature type="signal peptide" evidence="1">
    <location>
        <begin position="1"/>
        <end position="20"/>
    </location>
</feature>
<keyword evidence="1" id="KW-0732">Signal</keyword>
<dbReference type="SUPFAM" id="SSF55486">
    <property type="entry name" value="Metalloproteases ('zincins'), catalytic domain"/>
    <property type="match status" value="1"/>
</dbReference>
<gene>
    <name evidence="3" type="ORF">GCM10022393_14120</name>
</gene>
<proteinExistence type="predicted"/>
<evidence type="ECO:0000259" key="2">
    <source>
        <dbReference type="Pfam" id="PF01433"/>
    </source>
</evidence>
<sequence>MYTKLFYIILFMSTFFYSKANETISYVVEQSSYNQKPALKVFAKFQTSRNGVTNLNFPSSMWGEESLKNHFKNFRTEEDSEILFNESEDLIQIKHADSLNYINVSYLIISSENSLEIDFVNYFRPFISKERFHILSFSLFVTSSLSMNPIYDIDIHWKNFDKDFLIHNSFNSNITHQNIKGIERDKFNQSVFIGGDYQLDEFFINNKKIVFASPVEWENIERNYLLDLVTKVIKIQRKFWDDYSQDYYTTILTPLSNYQDINYIGAGLTNSFMALIGDSSKISKDDILNLINHELLHNWIGVKIENKNEEKQYWFSEGFTEYYHFKLASKNCLSNQMESFFIKKINEFNYLLNSSQYNEIKNDELNYDSFWNNEGIEEIPYWRGALFAFYLDLSIRNKSDNKYSLDDLMFDILNDATNNNQTIDKDYFVKVASNYYGKDFGKLFDKHIVNGELIPLDNLYDRNKLSYSYQTSSKGVTYLKLLNDKNNLKIIFN</sequence>
<comment type="caution">
    <text evidence="3">The sequence shown here is derived from an EMBL/GenBank/DDBJ whole genome shotgun (WGS) entry which is preliminary data.</text>
</comment>
<protein>
    <recommendedName>
        <fullName evidence="2">Peptidase M1 membrane alanine aminopeptidase domain-containing protein</fullName>
    </recommendedName>
</protein>
<evidence type="ECO:0000313" key="4">
    <source>
        <dbReference type="Proteomes" id="UP001500459"/>
    </source>
</evidence>
<accession>A0ABP7XG08</accession>
<name>A0ABP7XG08_9FLAO</name>
<dbReference type="InterPro" id="IPR014782">
    <property type="entry name" value="Peptidase_M1_dom"/>
</dbReference>
<keyword evidence="4" id="KW-1185">Reference proteome</keyword>
<dbReference type="Pfam" id="PF01433">
    <property type="entry name" value="Peptidase_M1"/>
    <property type="match status" value="1"/>
</dbReference>
<dbReference type="Proteomes" id="UP001500459">
    <property type="component" value="Unassembled WGS sequence"/>
</dbReference>